<dbReference type="EMBL" id="AMZH03012243">
    <property type="protein sequence ID" value="RRT51399.1"/>
    <property type="molecule type" value="Genomic_DNA"/>
</dbReference>
<gene>
    <name evidence="2" type="ORF">B296_00014240</name>
</gene>
<dbReference type="AlphaFoldDB" id="A0A426YI09"/>
<keyword evidence="1" id="KW-1133">Transmembrane helix</keyword>
<dbReference type="Proteomes" id="UP000287651">
    <property type="component" value="Unassembled WGS sequence"/>
</dbReference>
<protein>
    <submittedName>
        <fullName evidence="2">Uncharacterized protein</fullName>
    </submittedName>
</protein>
<keyword evidence="1" id="KW-0472">Membrane</keyword>
<proteinExistence type="predicted"/>
<reference evidence="2 3" key="1">
    <citation type="journal article" date="2014" name="Agronomy (Basel)">
        <title>A Draft Genome Sequence for Ensete ventricosum, the Drought-Tolerant Tree Against Hunger.</title>
        <authorList>
            <person name="Harrison J."/>
            <person name="Moore K.A."/>
            <person name="Paszkiewicz K."/>
            <person name="Jones T."/>
            <person name="Grant M."/>
            <person name="Ambacheew D."/>
            <person name="Muzemil S."/>
            <person name="Studholme D.J."/>
        </authorList>
    </citation>
    <scope>NUCLEOTIDE SEQUENCE [LARGE SCALE GENOMIC DNA]</scope>
</reference>
<comment type="caution">
    <text evidence="2">The sequence shown here is derived from an EMBL/GenBank/DDBJ whole genome shotgun (WGS) entry which is preliminary data.</text>
</comment>
<feature type="transmembrane region" description="Helical" evidence="1">
    <location>
        <begin position="30"/>
        <end position="55"/>
    </location>
</feature>
<organism evidence="2 3">
    <name type="scientific">Ensete ventricosum</name>
    <name type="common">Abyssinian banana</name>
    <name type="synonym">Musa ensete</name>
    <dbReference type="NCBI Taxonomy" id="4639"/>
    <lineage>
        <taxon>Eukaryota</taxon>
        <taxon>Viridiplantae</taxon>
        <taxon>Streptophyta</taxon>
        <taxon>Embryophyta</taxon>
        <taxon>Tracheophyta</taxon>
        <taxon>Spermatophyta</taxon>
        <taxon>Magnoliopsida</taxon>
        <taxon>Liliopsida</taxon>
        <taxon>Zingiberales</taxon>
        <taxon>Musaceae</taxon>
        <taxon>Ensete</taxon>
    </lineage>
</organism>
<evidence type="ECO:0000313" key="2">
    <source>
        <dbReference type="EMBL" id="RRT51399.1"/>
    </source>
</evidence>
<accession>A0A426YI09</accession>
<name>A0A426YI09_ENSVE</name>
<evidence type="ECO:0000256" key="1">
    <source>
        <dbReference type="SAM" id="Phobius"/>
    </source>
</evidence>
<sequence length="56" mass="6634">MVATEESLNMKKKLESPHRLQSDNRKVVSFWSLLLLMKILVFVRYVCFTCILHCFS</sequence>
<keyword evidence="1" id="KW-0812">Transmembrane</keyword>
<evidence type="ECO:0000313" key="3">
    <source>
        <dbReference type="Proteomes" id="UP000287651"/>
    </source>
</evidence>